<sequence length="40" mass="4505">KTFFAKLRNNSVIGFYCLTRKISVLSNLFAVGFFMIDSGV</sequence>
<feature type="non-terminal residue" evidence="2">
    <location>
        <position position="1"/>
    </location>
</feature>
<keyword evidence="1" id="KW-0472">Membrane</keyword>
<protein>
    <submittedName>
        <fullName evidence="2">Uncharacterized protein</fullName>
    </submittedName>
</protein>
<organism evidence="2 3">
    <name type="scientific">Pseudoloma neurophilia</name>
    <dbReference type="NCBI Taxonomy" id="146866"/>
    <lineage>
        <taxon>Eukaryota</taxon>
        <taxon>Fungi</taxon>
        <taxon>Fungi incertae sedis</taxon>
        <taxon>Microsporidia</taxon>
        <taxon>Pseudoloma</taxon>
    </lineage>
</organism>
<keyword evidence="3" id="KW-1185">Reference proteome</keyword>
<evidence type="ECO:0000313" key="2">
    <source>
        <dbReference type="EMBL" id="KRH93608.1"/>
    </source>
</evidence>
<reference evidence="2 3" key="1">
    <citation type="submission" date="2015-07" db="EMBL/GenBank/DDBJ databases">
        <title>The genome of Pseudoloma neurophilia, a relevant intracellular parasite of the zebrafish.</title>
        <authorList>
            <person name="Ndikumana S."/>
            <person name="Pelin A."/>
            <person name="Sanders J."/>
            <person name="Corradi N."/>
        </authorList>
    </citation>
    <scope>NUCLEOTIDE SEQUENCE [LARGE SCALE GENOMIC DNA]</scope>
    <source>
        <strain evidence="2 3">MK1</strain>
    </source>
</reference>
<name>A0A0R0LWQ2_9MICR</name>
<evidence type="ECO:0000256" key="1">
    <source>
        <dbReference type="SAM" id="Phobius"/>
    </source>
</evidence>
<dbReference type="VEuPathDB" id="MicrosporidiaDB:M153_7240001"/>
<comment type="caution">
    <text evidence="2">The sequence shown here is derived from an EMBL/GenBank/DDBJ whole genome shotgun (WGS) entry which is preliminary data.</text>
</comment>
<proteinExistence type="predicted"/>
<gene>
    <name evidence="2" type="ORF">M153_7240001</name>
</gene>
<keyword evidence="1" id="KW-1133">Transmembrane helix</keyword>
<feature type="transmembrane region" description="Helical" evidence="1">
    <location>
        <begin position="12"/>
        <end position="36"/>
    </location>
</feature>
<evidence type="ECO:0000313" key="3">
    <source>
        <dbReference type="Proteomes" id="UP000051530"/>
    </source>
</evidence>
<keyword evidence="1" id="KW-0812">Transmembrane</keyword>
<dbReference type="Proteomes" id="UP000051530">
    <property type="component" value="Unassembled WGS sequence"/>
</dbReference>
<dbReference type="AlphaFoldDB" id="A0A0R0LWQ2"/>
<dbReference type="EMBL" id="LGUB01000279">
    <property type="protein sequence ID" value="KRH93608.1"/>
    <property type="molecule type" value="Genomic_DNA"/>
</dbReference>
<accession>A0A0R0LWQ2</accession>